<dbReference type="PANTHER" id="PTHR43667">
    <property type="entry name" value="CYCLOPROPANE-FATTY-ACYL-PHOSPHOLIPID SYNTHASE"/>
    <property type="match status" value="1"/>
</dbReference>
<proteinExistence type="inferred from homology"/>
<feature type="domain" description="DUF7884" evidence="7">
    <location>
        <begin position="18"/>
        <end position="87"/>
    </location>
</feature>
<dbReference type="EMBL" id="FXBL01000004">
    <property type="protein sequence ID" value="SMH43928.1"/>
    <property type="molecule type" value="Genomic_DNA"/>
</dbReference>
<keyword evidence="2" id="KW-0489">Methyltransferase</keyword>
<feature type="region of interest" description="Disordered" evidence="6">
    <location>
        <begin position="401"/>
        <end position="424"/>
    </location>
</feature>
<keyword evidence="3" id="KW-0808">Transferase</keyword>
<dbReference type="InterPro" id="IPR003333">
    <property type="entry name" value="CMAS"/>
</dbReference>
<evidence type="ECO:0000256" key="2">
    <source>
        <dbReference type="ARBA" id="ARBA00022603"/>
    </source>
</evidence>
<evidence type="ECO:0000256" key="3">
    <source>
        <dbReference type="ARBA" id="ARBA00022679"/>
    </source>
</evidence>
<dbReference type="InterPro" id="IPR029063">
    <property type="entry name" value="SAM-dependent_MTases_sf"/>
</dbReference>
<comment type="similarity">
    <text evidence="1">Belongs to the CFA/CMAS family.</text>
</comment>
<dbReference type="GO" id="GO:0032259">
    <property type="term" value="P:methylation"/>
    <property type="evidence" value="ECO:0007669"/>
    <property type="project" value="UniProtKB-KW"/>
</dbReference>
<keyword evidence="5" id="KW-0443">Lipid metabolism</keyword>
<protein>
    <submittedName>
        <fullName evidence="8">Cyclopropane-fatty-acyl-phospholipid synthase</fullName>
    </submittedName>
</protein>
<reference evidence="8 9" key="1">
    <citation type="submission" date="2017-04" db="EMBL/GenBank/DDBJ databases">
        <authorList>
            <person name="Afonso C.L."/>
            <person name="Miller P.J."/>
            <person name="Scott M.A."/>
            <person name="Spackman E."/>
            <person name="Goraichik I."/>
            <person name="Dimitrov K.M."/>
            <person name="Suarez D.L."/>
            <person name="Swayne D.E."/>
        </authorList>
    </citation>
    <scope>NUCLEOTIDE SEQUENCE [LARGE SCALE GENOMIC DNA]</scope>
    <source>
        <strain evidence="8 9">B5P</strain>
    </source>
</reference>
<dbReference type="InterPro" id="IPR050723">
    <property type="entry name" value="CFA/CMAS"/>
</dbReference>
<dbReference type="SUPFAM" id="SSF53335">
    <property type="entry name" value="S-adenosyl-L-methionine-dependent methyltransferases"/>
    <property type="match status" value="1"/>
</dbReference>
<gene>
    <name evidence="8" type="ORF">SAMN02982922_2984</name>
</gene>
<organism evidence="8 9">
    <name type="scientific">Mesorhizobium australicum</name>
    <dbReference type="NCBI Taxonomy" id="536018"/>
    <lineage>
        <taxon>Bacteria</taxon>
        <taxon>Pseudomonadati</taxon>
        <taxon>Pseudomonadota</taxon>
        <taxon>Alphaproteobacteria</taxon>
        <taxon>Hyphomicrobiales</taxon>
        <taxon>Phyllobacteriaceae</taxon>
        <taxon>Mesorhizobium</taxon>
    </lineage>
</organism>
<dbReference type="GO" id="GO:0008610">
    <property type="term" value="P:lipid biosynthetic process"/>
    <property type="evidence" value="ECO:0007669"/>
    <property type="project" value="InterPro"/>
</dbReference>
<sequence>MMNRLLQSVVNGLVRTGNLTVTGPKGKSVHFGDGSGQHVHVAIHTRHAEIAIALDPTLALPEAYMDGEIDIVEGDVFELVRIAFQNMGPAGVEAVWARAIEGIRYGLRRVHQLNNAARSRANVHSHYDLSGELYRLFLDTDMQYSCAYFERPDMTLEEAQEAKKRHLAAKLRMSPQLSVLDIGSGWGGLGLYLARHFDASVLGVTLSTEQHAVSTQRAQSEHLENHVHFELRDYRDLQERFDRIVSVGMFEHVGVNHFQTYFDKAASLLKPDGVMLMHTIGRSGRPVATNAFIRKYIFPGGYIPSMSEILPAIERSGLAVTDVEVLRLHYAETLKAWRERFLANRDKAKALYDERFCRMWEFYLAASEASFRWQDLVVFQIQLTKSNAVLPITRDYIAEAEDDLRGESSDEPSPRRRNRQREDG</sequence>
<dbReference type="Pfam" id="PF02353">
    <property type="entry name" value="CMAS"/>
    <property type="match status" value="1"/>
</dbReference>
<accession>A0A1X7NZP3</accession>
<evidence type="ECO:0000256" key="5">
    <source>
        <dbReference type="ARBA" id="ARBA00023098"/>
    </source>
</evidence>
<evidence type="ECO:0000259" key="7">
    <source>
        <dbReference type="Pfam" id="PF25371"/>
    </source>
</evidence>
<evidence type="ECO:0000313" key="8">
    <source>
        <dbReference type="EMBL" id="SMH43928.1"/>
    </source>
</evidence>
<keyword evidence="9" id="KW-1185">Reference proteome</keyword>
<evidence type="ECO:0000256" key="4">
    <source>
        <dbReference type="ARBA" id="ARBA00022691"/>
    </source>
</evidence>
<evidence type="ECO:0000256" key="1">
    <source>
        <dbReference type="ARBA" id="ARBA00010815"/>
    </source>
</evidence>
<dbReference type="PIRSF" id="PIRSF003085">
    <property type="entry name" value="CMAS"/>
    <property type="match status" value="1"/>
</dbReference>
<evidence type="ECO:0000256" key="6">
    <source>
        <dbReference type="SAM" id="MobiDB-lite"/>
    </source>
</evidence>
<dbReference type="Pfam" id="PF25371">
    <property type="entry name" value="DUF7884"/>
    <property type="match status" value="1"/>
</dbReference>
<dbReference type="CDD" id="cd02440">
    <property type="entry name" value="AdoMet_MTases"/>
    <property type="match status" value="1"/>
</dbReference>
<evidence type="ECO:0000313" key="9">
    <source>
        <dbReference type="Proteomes" id="UP000193083"/>
    </source>
</evidence>
<feature type="compositionally biased region" description="Basic and acidic residues" evidence="6">
    <location>
        <begin position="403"/>
        <end position="424"/>
    </location>
</feature>
<keyword evidence="4" id="KW-0949">S-adenosyl-L-methionine</keyword>
<dbReference type="AlphaFoldDB" id="A0A1X7NZP3"/>
<dbReference type="GO" id="GO:0008168">
    <property type="term" value="F:methyltransferase activity"/>
    <property type="evidence" value="ECO:0007669"/>
    <property type="project" value="UniProtKB-KW"/>
</dbReference>
<dbReference type="Gene3D" id="3.40.50.150">
    <property type="entry name" value="Vaccinia Virus protein VP39"/>
    <property type="match status" value="1"/>
</dbReference>
<name>A0A1X7NZP3_9HYPH</name>
<dbReference type="PANTHER" id="PTHR43667:SF1">
    <property type="entry name" value="CYCLOPROPANE-FATTY-ACYL-PHOSPHOLIPID SYNTHASE"/>
    <property type="match status" value="1"/>
</dbReference>
<dbReference type="Proteomes" id="UP000193083">
    <property type="component" value="Unassembled WGS sequence"/>
</dbReference>
<dbReference type="InterPro" id="IPR057206">
    <property type="entry name" value="DUF7884"/>
</dbReference>